<evidence type="ECO:0000313" key="2">
    <source>
        <dbReference type="EMBL" id="KPM45338.1"/>
    </source>
</evidence>
<dbReference type="EMBL" id="LKCW01000008">
    <property type="protein sequence ID" value="KPM45338.1"/>
    <property type="molecule type" value="Genomic_DNA"/>
</dbReference>
<organism evidence="2 3">
    <name type="scientific">Neonectria ditissima</name>
    <dbReference type="NCBI Taxonomy" id="78410"/>
    <lineage>
        <taxon>Eukaryota</taxon>
        <taxon>Fungi</taxon>
        <taxon>Dikarya</taxon>
        <taxon>Ascomycota</taxon>
        <taxon>Pezizomycotina</taxon>
        <taxon>Sordariomycetes</taxon>
        <taxon>Hypocreomycetidae</taxon>
        <taxon>Hypocreales</taxon>
        <taxon>Nectriaceae</taxon>
        <taxon>Neonectria</taxon>
    </lineage>
</organism>
<gene>
    <name evidence="2" type="ORF">AK830_g1228</name>
</gene>
<evidence type="ECO:0000256" key="1">
    <source>
        <dbReference type="SAM" id="MobiDB-lite"/>
    </source>
</evidence>
<reference evidence="2 3" key="1">
    <citation type="submission" date="2015-09" db="EMBL/GenBank/DDBJ databases">
        <title>Draft genome of a European isolate of the apple canker pathogen Neonectria ditissima.</title>
        <authorList>
            <person name="Gomez-Cortecero A."/>
            <person name="Harrison R.J."/>
            <person name="Armitage A.D."/>
        </authorList>
    </citation>
    <scope>NUCLEOTIDE SEQUENCE [LARGE SCALE GENOMIC DNA]</scope>
    <source>
        <strain evidence="2 3">R09/05</strain>
    </source>
</reference>
<comment type="caution">
    <text evidence="2">The sequence shown here is derived from an EMBL/GenBank/DDBJ whole genome shotgun (WGS) entry which is preliminary data.</text>
</comment>
<feature type="compositionally biased region" description="Basic residues" evidence="1">
    <location>
        <begin position="152"/>
        <end position="168"/>
    </location>
</feature>
<proteinExistence type="predicted"/>
<dbReference type="OrthoDB" id="10492617at2759"/>
<protein>
    <submittedName>
        <fullName evidence="2">Uncharacterized protein</fullName>
    </submittedName>
</protein>
<evidence type="ECO:0000313" key="3">
    <source>
        <dbReference type="Proteomes" id="UP000050424"/>
    </source>
</evidence>
<dbReference type="AlphaFoldDB" id="A0A0P7BNG5"/>
<sequence length="168" mass="18757">MTNSGVRHREEDLAHMGRSVNTNGWIQVQRRHHAASASDTRMGGQAPGAREASDPSMGQPLDVEEIVALVHQHGPEDPWDGVAAVQALRTTAANWYDTRQHQHQYHNYETDCRRYPGSGAESIDSTRGDHGSQEPNERLKSSNRVEGESRVGKSKKHRKSHSSRKHVP</sequence>
<name>A0A0P7BNG5_9HYPO</name>
<feature type="region of interest" description="Disordered" evidence="1">
    <location>
        <begin position="1"/>
        <end position="58"/>
    </location>
</feature>
<feature type="region of interest" description="Disordered" evidence="1">
    <location>
        <begin position="110"/>
        <end position="168"/>
    </location>
</feature>
<dbReference type="Proteomes" id="UP000050424">
    <property type="component" value="Unassembled WGS sequence"/>
</dbReference>
<accession>A0A0P7BNG5</accession>
<feature type="compositionally biased region" description="Basic and acidic residues" evidence="1">
    <location>
        <begin position="124"/>
        <end position="151"/>
    </location>
</feature>
<keyword evidence="3" id="KW-1185">Reference proteome</keyword>